<dbReference type="Proteomes" id="UP000291591">
    <property type="component" value="Unassembled WGS sequence"/>
</dbReference>
<dbReference type="EMBL" id="SHKL01000001">
    <property type="protein sequence ID" value="RZT86442.1"/>
    <property type="molecule type" value="Genomic_DNA"/>
</dbReference>
<sequence length="204" mass="20185">MAGRHRARASVVRTMLAVAVPVVGAAAVATAVVLGSATVSAGGPGVAIPTFPSQERVLAANVVAVSAAPFAVHRSSDMAGGAVSAATTAVDRRVDEQRAAEARAQAEERAAARAEAAARSAEAAARAPQTSEAPAPRVAPRTTTAPRPSAVTPRSTPAPTTAPDLRARSASPEPTEDSDDDSGLLGDDGLLDGTLLGEGSLLGG</sequence>
<accession>A0A4Q7UWU0</accession>
<dbReference type="RefSeq" id="WP_130290741.1">
    <property type="nucleotide sequence ID" value="NZ_SHKL01000001.1"/>
</dbReference>
<feature type="compositionally biased region" description="Low complexity" evidence="1">
    <location>
        <begin position="183"/>
        <end position="204"/>
    </location>
</feature>
<proteinExistence type="predicted"/>
<organism evidence="2 3">
    <name type="scientific">Pseudonocardia sediminis</name>
    <dbReference type="NCBI Taxonomy" id="1397368"/>
    <lineage>
        <taxon>Bacteria</taxon>
        <taxon>Bacillati</taxon>
        <taxon>Actinomycetota</taxon>
        <taxon>Actinomycetes</taxon>
        <taxon>Pseudonocardiales</taxon>
        <taxon>Pseudonocardiaceae</taxon>
        <taxon>Pseudonocardia</taxon>
    </lineage>
</organism>
<protein>
    <submittedName>
        <fullName evidence="2">Uncharacterized protein</fullName>
    </submittedName>
</protein>
<feature type="compositionally biased region" description="Low complexity" evidence="1">
    <location>
        <begin position="113"/>
        <end position="135"/>
    </location>
</feature>
<reference evidence="2 3" key="1">
    <citation type="submission" date="2019-02" db="EMBL/GenBank/DDBJ databases">
        <title>Sequencing the genomes of 1000 actinobacteria strains.</title>
        <authorList>
            <person name="Klenk H.-P."/>
        </authorList>
    </citation>
    <scope>NUCLEOTIDE SEQUENCE [LARGE SCALE GENOMIC DNA]</scope>
    <source>
        <strain evidence="2 3">DSM 45779</strain>
    </source>
</reference>
<feature type="compositionally biased region" description="Basic and acidic residues" evidence="1">
    <location>
        <begin position="96"/>
        <end position="112"/>
    </location>
</feature>
<evidence type="ECO:0000313" key="3">
    <source>
        <dbReference type="Proteomes" id="UP000291591"/>
    </source>
</evidence>
<dbReference type="AlphaFoldDB" id="A0A4Q7UWU0"/>
<evidence type="ECO:0000256" key="1">
    <source>
        <dbReference type="SAM" id="MobiDB-lite"/>
    </source>
</evidence>
<keyword evidence="3" id="KW-1185">Reference proteome</keyword>
<name>A0A4Q7UWU0_PSEST</name>
<evidence type="ECO:0000313" key="2">
    <source>
        <dbReference type="EMBL" id="RZT86442.1"/>
    </source>
</evidence>
<feature type="compositionally biased region" description="Low complexity" evidence="1">
    <location>
        <begin position="148"/>
        <end position="173"/>
    </location>
</feature>
<feature type="region of interest" description="Disordered" evidence="1">
    <location>
        <begin position="96"/>
        <end position="204"/>
    </location>
</feature>
<gene>
    <name evidence="2" type="ORF">EV383_3337</name>
</gene>
<comment type="caution">
    <text evidence="2">The sequence shown here is derived from an EMBL/GenBank/DDBJ whole genome shotgun (WGS) entry which is preliminary data.</text>
</comment>